<dbReference type="InterPro" id="IPR025669">
    <property type="entry name" value="AAA_dom"/>
</dbReference>
<proteinExistence type="predicted"/>
<reference evidence="3 4" key="1">
    <citation type="submission" date="2018-12" db="EMBL/GenBank/DDBJ databases">
        <authorList>
            <person name="Toschakov S.V."/>
        </authorList>
    </citation>
    <scope>NUCLEOTIDE SEQUENCE [LARGE SCALE GENOMIC DNA]</scope>
    <source>
        <strain evidence="3 4">GM2012</strain>
    </source>
</reference>
<feature type="domain" description="AAA" evidence="2">
    <location>
        <begin position="82"/>
        <end position="262"/>
    </location>
</feature>
<dbReference type="AlphaFoldDB" id="A0A432MKQ5"/>
<dbReference type="CDD" id="cd02042">
    <property type="entry name" value="ParAB_family"/>
    <property type="match status" value="1"/>
</dbReference>
<dbReference type="PANTHER" id="PTHR13696">
    <property type="entry name" value="P-LOOP CONTAINING NUCLEOSIDE TRIPHOSPHATE HYDROLASE"/>
    <property type="match status" value="1"/>
</dbReference>
<name>A0A432MKQ5_9BACT</name>
<feature type="region of interest" description="Disordered" evidence="1">
    <location>
        <begin position="1"/>
        <end position="72"/>
    </location>
</feature>
<gene>
    <name evidence="3" type="ORF">TsocGM_09735</name>
</gene>
<evidence type="ECO:0000313" key="3">
    <source>
        <dbReference type="EMBL" id="RUL87992.1"/>
    </source>
</evidence>
<sequence length="348" mass="37781">MRRVRFHGGSGSRILRGATGGCGPATPARIGRPGSSTPAPPDSKVEAGSAEGRRGRRPIKPPMQDQFHGGIGGDAMPARTYVALNRKGGVGKTSTCFHWGGELARRGQRVLLIDLDPQRNLTDKLLMDPETGEVPEVPYEETVAALFDPEVYVEDRASLVRPTRHANVSVLPGAHRMEHLNMGNPATDDRQLVLRDFVDEVRDRFDSIICDCPPNIMIGSWAAMAAGDGVIVPLQAEDFGAMGLKLLNESLVQVRREANPGLALLGYLLMMYDDKSPLHRAYAQTIRDSYPGRVLETAVPVSRDLKMAVTTGLPITLFKPRSKAAKVMQALCDELLARDGSAELKEVA</sequence>
<accession>A0A432MKQ5</accession>
<organism evidence="3 4">
    <name type="scientific">Tautonia sociabilis</name>
    <dbReference type="NCBI Taxonomy" id="2080755"/>
    <lineage>
        <taxon>Bacteria</taxon>
        <taxon>Pseudomonadati</taxon>
        <taxon>Planctomycetota</taxon>
        <taxon>Planctomycetia</taxon>
        <taxon>Isosphaerales</taxon>
        <taxon>Isosphaeraceae</taxon>
        <taxon>Tautonia</taxon>
    </lineage>
</organism>
<dbReference type="Pfam" id="PF13614">
    <property type="entry name" value="AAA_31"/>
    <property type="match status" value="1"/>
</dbReference>
<keyword evidence="4" id="KW-1185">Reference proteome</keyword>
<dbReference type="PANTHER" id="PTHR13696:SF52">
    <property type="entry name" value="PARA FAMILY PROTEIN CT_582"/>
    <property type="match status" value="1"/>
</dbReference>
<dbReference type="InterPro" id="IPR027417">
    <property type="entry name" value="P-loop_NTPase"/>
</dbReference>
<comment type="caution">
    <text evidence="3">The sequence shown here is derived from an EMBL/GenBank/DDBJ whole genome shotgun (WGS) entry which is preliminary data.</text>
</comment>
<dbReference type="SUPFAM" id="SSF52540">
    <property type="entry name" value="P-loop containing nucleoside triphosphate hydrolases"/>
    <property type="match status" value="1"/>
</dbReference>
<evidence type="ECO:0000256" key="1">
    <source>
        <dbReference type="SAM" id="MobiDB-lite"/>
    </source>
</evidence>
<dbReference type="Gene3D" id="3.40.50.300">
    <property type="entry name" value="P-loop containing nucleotide triphosphate hydrolases"/>
    <property type="match status" value="1"/>
</dbReference>
<dbReference type="InterPro" id="IPR050678">
    <property type="entry name" value="DNA_Partitioning_ATPase"/>
</dbReference>
<dbReference type="EMBL" id="RYZH01000015">
    <property type="protein sequence ID" value="RUL87992.1"/>
    <property type="molecule type" value="Genomic_DNA"/>
</dbReference>
<protein>
    <submittedName>
        <fullName evidence="3">ParA family protein</fullName>
    </submittedName>
</protein>
<evidence type="ECO:0000259" key="2">
    <source>
        <dbReference type="Pfam" id="PF13614"/>
    </source>
</evidence>
<dbReference type="Proteomes" id="UP000280296">
    <property type="component" value="Unassembled WGS sequence"/>
</dbReference>
<reference evidence="3 4" key="2">
    <citation type="submission" date="2019-01" db="EMBL/GenBank/DDBJ databases">
        <title>Tautonia sociabilis, a novel thermotolerant planctomycete of Isosphaeraceae family, isolated from a 4000 m deep subterranean habitat.</title>
        <authorList>
            <person name="Kovaleva O.L."/>
            <person name="Elcheninov A.G."/>
            <person name="Van Heerden E."/>
            <person name="Toshchakov S.V."/>
            <person name="Novikov A."/>
            <person name="Bonch-Osmolovskaya E.A."/>
            <person name="Kublanov I.V."/>
        </authorList>
    </citation>
    <scope>NUCLEOTIDE SEQUENCE [LARGE SCALE GENOMIC DNA]</scope>
    <source>
        <strain evidence="3 4">GM2012</strain>
    </source>
</reference>
<evidence type="ECO:0000313" key="4">
    <source>
        <dbReference type="Proteomes" id="UP000280296"/>
    </source>
</evidence>